<evidence type="ECO:0000256" key="1">
    <source>
        <dbReference type="PROSITE-ProRule" id="PRU00042"/>
    </source>
</evidence>
<keyword evidence="5" id="KW-1185">Reference proteome</keyword>
<keyword evidence="1" id="KW-0863">Zinc-finger</keyword>
<accession>A0ABP0DHY1</accession>
<gene>
    <name evidence="4" type="ORF">SEPCBS57363_002321</name>
</gene>
<dbReference type="PANTHER" id="PTHR38846">
    <property type="entry name" value="C3H1-TYPE DOMAIN-CONTAINING PROTEIN"/>
    <property type="match status" value="1"/>
</dbReference>
<evidence type="ECO:0000313" key="4">
    <source>
        <dbReference type="EMBL" id="CAK7266892.1"/>
    </source>
</evidence>
<protein>
    <recommendedName>
        <fullName evidence="3">C2H2-type domain-containing protein</fullName>
    </recommendedName>
</protein>
<reference evidence="4 5" key="1">
    <citation type="submission" date="2024-01" db="EMBL/GenBank/DDBJ databases">
        <authorList>
            <person name="Allen C."/>
            <person name="Tagirdzhanova G."/>
        </authorList>
    </citation>
    <scope>NUCLEOTIDE SEQUENCE [LARGE SCALE GENOMIC DNA]</scope>
    <source>
        <strain evidence="4 5">CBS 573.63</strain>
    </source>
</reference>
<dbReference type="EMBL" id="CAWUOM010000029">
    <property type="protein sequence ID" value="CAK7266892.1"/>
    <property type="molecule type" value="Genomic_DNA"/>
</dbReference>
<comment type="caution">
    <text evidence="4">The sequence shown here is derived from an EMBL/GenBank/DDBJ whole genome shotgun (WGS) entry which is preliminary data.</text>
</comment>
<name>A0ABP0DHY1_9PEZI</name>
<dbReference type="PROSITE" id="PS50157">
    <property type="entry name" value="ZINC_FINGER_C2H2_2"/>
    <property type="match status" value="1"/>
</dbReference>
<sequence>MESLHRTATTFTCDPPCSRKFKSQGALIQHKNNAPRHIQGAQLTNGESMTGTVVNQVNDAPSTINNDTVGVTSELHGAQGVRVSTPKSKGKGARSSPGTTAVGNGVRKASPGSSTSPTDIQQTKIEPAATPLDRFFACYPEFQYDRDQPPAKSFRLLEHFSGWERNSTEQAEAWKSYQQALIDEVRLWFGNEDDLASWHQLCRAVGIRKLPPKRRECKRALQRTHINIVDLIDWGRSGQPAGSPVKVYRTVAELSEYTFSTNKIFPANQVMGKDGETNIVLRHLLRRLFKAAAQVD</sequence>
<feature type="compositionally biased region" description="Polar residues" evidence="2">
    <location>
        <begin position="111"/>
        <end position="121"/>
    </location>
</feature>
<dbReference type="InterPro" id="IPR013087">
    <property type="entry name" value="Znf_C2H2_type"/>
</dbReference>
<organism evidence="4 5">
    <name type="scientific">Sporothrix epigloea</name>
    <dbReference type="NCBI Taxonomy" id="1892477"/>
    <lineage>
        <taxon>Eukaryota</taxon>
        <taxon>Fungi</taxon>
        <taxon>Dikarya</taxon>
        <taxon>Ascomycota</taxon>
        <taxon>Pezizomycotina</taxon>
        <taxon>Sordariomycetes</taxon>
        <taxon>Sordariomycetidae</taxon>
        <taxon>Ophiostomatales</taxon>
        <taxon>Ophiostomataceae</taxon>
        <taxon>Sporothrix</taxon>
    </lineage>
</organism>
<keyword evidence="1" id="KW-0479">Metal-binding</keyword>
<evidence type="ECO:0000313" key="5">
    <source>
        <dbReference type="Proteomes" id="UP001642501"/>
    </source>
</evidence>
<dbReference type="Proteomes" id="UP001642501">
    <property type="component" value="Unassembled WGS sequence"/>
</dbReference>
<feature type="region of interest" description="Disordered" evidence="2">
    <location>
        <begin position="77"/>
        <end position="121"/>
    </location>
</feature>
<keyword evidence="1" id="KW-0862">Zinc</keyword>
<proteinExistence type="predicted"/>
<dbReference type="PANTHER" id="PTHR38846:SF1">
    <property type="entry name" value="C3H1-TYPE DOMAIN-CONTAINING PROTEIN"/>
    <property type="match status" value="1"/>
</dbReference>
<evidence type="ECO:0000256" key="2">
    <source>
        <dbReference type="SAM" id="MobiDB-lite"/>
    </source>
</evidence>
<evidence type="ECO:0000259" key="3">
    <source>
        <dbReference type="PROSITE" id="PS50157"/>
    </source>
</evidence>
<feature type="domain" description="C2H2-type" evidence="3">
    <location>
        <begin position="11"/>
        <end position="37"/>
    </location>
</feature>